<dbReference type="Pfam" id="PF08281">
    <property type="entry name" value="Sigma70_r4_2"/>
    <property type="match status" value="1"/>
</dbReference>
<geneLocation type="plasmid" evidence="6">
    <name>p-A-Sy</name>
</geneLocation>
<evidence type="ECO:0000313" key="7">
    <source>
        <dbReference type="EMBL" id="RSU55208.1"/>
    </source>
</evidence>
<dbReference type="NCBIfam" id="TIGR02937">
    <property type="entry name" value="sigma70-ECF"/>
    <property type="match status" value="1"/>
</dbReference>
<evidence type="ECO:0000259" key="5">
    <source>
        <dbReference type="PROSITE" id="PS50943"/>
    </source>
</evidence>
<accession>A0A430BR24</accession>
<dbReference type="InterPro" id="IPR036388">
    <property type="entry name" value="WH-like_DNA-bd_sf"/>
</dbReference>
<dbReference type="Proteomes" id="UP000502611">
    <property type="component" value="Plasmid p-A-Sy"/>
</dbReference>
<reference evidence="6 9" key="2">
    <citation type="submission" date="2020-04" db="EMBL/GenBank/DDBJ databases">
        <title>The Whole Genome Analysis of High salt-tolerant Sphingobium yanoikuyae YC-XJ2 with Aryl organophosphorus flame retardants (aryl-OPFRs)-degrading capacity and characteristics of Related phosphotriesterase.</title>
        <authorList>
            <person name="Li X."/>
        </authorList>
    </citation>
    <scope>NUCLEOTIDE SEQUENCE [LARGE SCALE GENOMIC DNA]</scope>
    <source>
        <strain evidence="6 9">YC-XJ2</strain>
        <plasmid evidence="6">p-A-Sy</plasmid>
        <plasmid evidence="9">p-a-sy</plasmid>
    </source>
</reference>
<keyword evidence="6" id="KW-0614">Plasmid</keyword>
<dbReference type="AlphaFoldDB" id="A0A430BR24"/>
<evidence type="ECO:0000313" key="9">
    <source>
        <dbReference type="Proteomes" id="UP000502611"/>
    </source>
</evidence>
<dbReference type="EMBL" id="QRAL01000021">
    <property type="protein sequence ID" value="RSU55208.1"/>
    <property type="molecule type" value="Genomic_DNA"/>
</dbReference>
<feature type="domain" description="HTH cro/C1-type" evidence="5">
    <location>
        <begin position="174"/>
        <end position="196"/>
    </location>
</feature>
<dbReference type="InterPro" id="IPR013324">
    <property type="entry name" value="RNA_pol_sigma_r3/r4-like"/>
</dbReference>
<evidence type="ECO:0000313" key="6">
    <source>
        <dbReference type="EMBL" id="QJR05611.1"/>
    </source>
</evidence>
<sequence>MHERDFSPSVGLHFFDIAIGHGIFWMHAWRVCAVRSSWGLPNMTDFSDDRAFWLSRQILPHEGSLRAWLSRRVHIGFDIDDVIQEAYSRLVMLETVSQITNPRAYLFQTAHSIILQDLRRSRIVPIGSIHEIGALELEASEPLPDQLVDERMELEQVAAAIEALPHRCREVFMLRKVQGLSQRDVANRLGLSESTVEKHVANGIGKLLDFFAHSGKWSARASRARKRDSRRHEKRQ</sequence>
<evidence type="ECO:0000256" key="1">
    <source>
        <dbReference type="ARBA" id="ARBA00010641"/>
    </source>
</evidence>
<dbReference type="PANTHER" id="PTHR43133">
    <property type="entry name" value="RNA POLYMERASE ECF-TYPE SIGMA FACTO"/>
    <property type="match status" value="1"/>
</dbReference>
<dbReference type="GO" id="GO:0016987">
    <property type="term" value="F:sigma factor activity"/>
    <property type="evidence" value="ECO:0007669"/>
    <property type="project" value="UniProtKB-KW"/>
</dbReference>
<keyword evidence="4" id="KW-0804">Transcription</keyword>
<name>A0A430BR24_SPHYA</name>
<geneLocation type="plasmid" evidence="9">
    <name>p-a-sy</name>
</geneLocation>
<dbReference type="GO" id="GO:0006352">
    <property type="term" value="P:DNA-templated transcription initiation"/>
    <property type="evidence" value="ECO:0007669"/>
    <property type="project" value="InterPro"/>
</dbReference>
<dbReference type="PRINTS" id="PR00038">
    <property type="entry name" value="HTHLUXR"/>
</dbReference>
<dbReference type="RefSeq" id="WP_081331577.1">
    <property type="nucleotide sequence ID" value="NZ_CP053022.1"/>
</dbReference>
<dbReference type="Gene3D" id="1.10.10.10">
    <property type="entry name" value="Winged helix-like DNA-binding domain superfamily/Winged helix DNA-binding domain"/>
    <property type="match status" value="1"/>
</dbReference>
<dbReference type="EMBL" id="CP053022">
    <property type="protein sequence ID" value="QJR05611.1"/>
    <property type="molecule type" value="Genomic_DNA"/>
</dbReference>
<comment type="similarity">
    <text evidence="1">Belongs to the sigma-70 factor family. ECF subfamily.</text>
</comment>
<dbReference type="PROSITE" id="PS50943">
    <property type="entry name" value="HTH_CROC1"/>
    <property type="match status" value="1"/>
</dbReference>
<dbReference type="Pfam" id="PF04542">
    <property type="entry name" value="Sigma70_r2"/>
    <property type="match status" value="1"/>
</dbReference>
<organism evidence="7 8">
    <name type="scientific">Sphingobium yanoikuyae</name>
    <name type="common">Sphingomonas yanoikuyae</name>
    <dbReference type="NCBI Taxonomy" id="13690"/>
    <lineage>
        <taxon>Bacteria</taxon>
        <taxon>Pseudomonadati</taxon>
        <taxon>Pseudomonadota</taxon>
        <taxon>Alphaproteobacteria</taxon>
        <taxon>Sphingomonadales</taxon>
        <taxon>Sphingomonadaceae</taxon>
        <taxon>Sphingobium</taxon>
    </lineage>
</organism>
<evidence type="ECO:0000313" key="8">
    <source>
        <dbReference type="Proteomes" id="UP000287401"/>
    </source>
</evidence>
<dbReference type="PANTHER" id="PTHR43133:SF63">
    <property type="entry name" value="RNA POLYMERASE SIGMA FACTOR FECI-RELATED"/>
    <property type="match status" value="1"/>
</dbReference>
<reference evidence="7 8" key="1">
    <citation type="submission" date="2018-07" db="EMBL/GenBank/DDBJ databases">
        <title>Genomic and Epidemiologic Investigation of an Indolent Hospital Outbreak.</title>
        <authorList>
            <person name="Johnson R.C."/>
            <person name="Deming C."/>
            <person name="Conlan S."/>
            <person name="Zellmer C.J."/>
            <person name="Michelin A.V."/>
            <person name="Lee-Lin S."/>
            <person name="Thomas P.J."/>
            <person name="Park M."/>
            <person name="Weingarten R.A."/>
            <person name="Less J."/>
            <person name="Dekker J.P."/>
            <person name="Frank K.M."/>
            <person name="Musser K.A."/>
            <person name="Mcquiston J.R."/>
            <person name="Henderson D.K."/>
            <person name="Lau A.F."/>
            <person name="Palmore T.N."/>
            <person name="Segre J.A."/>
        </authorList>
    </citation>
    <scope>NUCLEOTIDE SEQUENCE [LARGE SCALE GENOMIC DNA]</scope>
    <source>
        <strain evidence="7 8">SK-NIH.Env6_1116</strain>
    </source>
</reference>
<dbReference type="SUPFAM" id="SSF88946">
    <property type="entry name" value="Sigma2 domain of RNA polymerase sigma factors"/>
    <property type="match status" value="1"/>
</dbReference>
<dbReference type="InterPro" id="IPR014284">
    <property type="entry name" value="RNA_pol_sigma-70_dom"/>
</dbReference>
<dbReference type="InterPro" id="IPR013325">
    <property type="entry name" value="RNA_pol_sigma_r2"/>
</dbReference>
<evidence type="ECO:0000256" key="4">
    <source>
        <dbReference type="ARBA" id="ARBA00023163"/>
    </source>
</evidence>
<dbReference type="InterPro" id="IPR039425">
    <property type="entry name" value="RNA_pol_sigma-70-like"/>
</dbReference>
<dbReference type="GO" id="GO:0003677">
    <property type="term" value="F:DNA binding"/>
    <property type="evidence" value="ECO:0007669"/>
    <property type="project" value="InterPro"/>
</dbReference>
<dbReference type="SUPFAM" id="SSF88659">
    <property type="entry name" value="Sigma3 and sigma4 domains of RNA polymerase sigma factors"/>
    <property type="match status" value="1"/>
</dbReference>
<evidence type="ECO:0000256" key="3">
    <source>
        <dbReference type="ARBA" id="ARBA00023082"/>
    </source>
</evidence>
<dbReference type="InterPro" id="IPR001387">
    <property type="entry name" value="Cro/C1-type_HTH"/>
</dbReference>
<dbReference type="Gene3D" id="1.10.1740.10">
    <property type="match status" value="1"/>
</dbReference>
<evidence type="ECO:0000256" key="2">
    <source>
        <dbReference type="ARBA" id="ARBA00023015"/>
    </source>
</evidence>
<proteinExistence type="inferred from homology"/>
<dbReference type="CDD" id="cd06171">
    <property type="entry name" value="Sigma70_r4"/>
    <property type="match status" value="1"/>
</dbReference>
<keyword evidence="3" id="KW-0731">Sigma factor</keyword>
<dbReference type="InterPro" id="IPR007627">
    <property type="entry name" value="RNA_pol_sigma70_r2"/>
</dbReference>
<dbReference type="InterPro" id="IPR013249">
    <property type="entry name" value="RNA_pol_sigma70_r4_t2"/>
</dbReference>
<dbReference type="Proteomes" id="UP000287401">
    <property type="component" value="Unassembled WGS sequence"/>
</dbReference>
<keyword evidence="2" id="KW-0805">Transcription regulation</keyword>
<dbReference type="InterPro" id="IPR000792">
    <property type="entry name" value="Tscrpt_reg_LuxR_C"/>
</dbReference>
<protein>
    <submittedName>
        <fullName evidence="7">Sigma-70 family RNA polymerase sigma factor</fullName>
    </submittedName>
</protein>
<gene>
    <name evidence="7" type="ORF">DAH51_17755</name>
    <name evidence="6" type="ORF">HH800_25330</name>
</gene>